<keyword evidence="3" id="KW-0808">Transferase</keyword>
<evidence type="ECO:0000313" key="4">
    <source>
        <dbReference type="Proteomes" id="UP000234331"/>
    </source>
</evidence>
<gene>
    <name evidence="3" type="ORF">FRACA_250018</name>
</gene>
<dbReference type="EMBL" id="FZMO01000168">
    <property type="protein sequence ID" value="SNQ48443.1"/>
    <property type="molecule type" value="Genomic_DNA"/>
</dbReference>
<name>A0A2I2KRZ9_9ACTN</name>
<dbReference type="SUPFAM" id="SSF46785">
    <property type="entry name" value="Winged helix' DNA-binding domain"/>
    <property type="match status" value="1"/>
</dbReference>
<evidence type="ECO:0000313" key="3">
    <source>
        <dbReference type="EMBL" id="SNQ48443.1"/>
    </source>
</evidence>
<organism evidence="3 4">
    <name type="scientific">Frankia canadensis</name>
    <dbReference type="NCBI Taxonomy" id="1836972"/>
    <lineage>
        <taxon>Bacteria</taxon>
        <taxon>Bacillati</taxon>
        <taxon>Actinomycetota</taxon>
        <taxon>Actinomycetes</taxon>
        <taxon>Frankiales</taxon>
        <taxon>Frankiaceae</taxon>
        <taxon>Frankia</taxon>
    </lineage>
</organism>
<protein>
    <submittedName>
        <fullName evidence="3">Transcriptional regulator/sugar kinase</fullName>
    </submittedName>
</protein>
<dbReference type="SUPFAM" id="SSF53067">
    <property type="entry name" value="Actin-like ATPase domain"/>
    <property type="match status" value="1"/>
</dbReference>
<dbReference type="GO" id="GO:0016301">
    <property type="term" value="F:kinase activity"/>
    <property type="evidence" value="ECO:0007669"/>
    <property type="project" value="UniProtKB-KW"/>
</dbReference>
<reference evidence="3 4" key="1">
    <citation type="submission" date="2017-06" db="EMBL/GenBank/DDBJ databases">
        <authorList>
            <person name="Kim H.J."/>
            <person name="Triplett B.A."/>
        </authorList>
    </citation>
    <scope>NUCLEOTIDE SEQUENCE [LARGE SCALE GENOMIC DNA]</scope>
    <source>
        <strain evidence="3">FRACA_ARgP5</strain>
    </source>
</reference>
<evidence type="ECO:0000256" key="1">
    <source>
        <dbReference type="ARBA" id="ARBA00006479"/>
    </source>
</evidence>
<keyword evidence="3" id="KW-0418">Kinase</keyword>
<dbReference type="Proteomes" id="UP000234331">
    <property type="component" value="Unassembled WGS sequence"/>
</dbReference>
<comment type="similarity">
    <text evidence="1">Belongs to the ROK (NagC/XylR) family.</text>
</comment>
<dbReference type="InterPro" id="IPR043129">
    <property type="entry name" value="ATPase_NBD"/>
</dbReference>
<accession>A0A2I2KRZ9</accession>
<sequence length="448" mass="47131">MSVPHSTSIARGPSVPSRPPGAPSTPGSSGRDGTSPAAAILRAVLDHGPVARTAIGRATGLSPAAVSRQTAGLISLGLLRELPASSLAPRAGRPHTPLDVDTRHHVACGVHIAVPYVTFGLVDLRGHVVAQERLPRSGDARAVLDMIGRRLPGFLARHARGNQVLGLGVVTGGRVDPRRGRVIEHEPLDWHDVPVRELLAPATGLRVHVDGHARALAQAEILFGDPRARRSLLQLFVGNVVDAAFATDGIVHVGPHAAAGGIAHLRLADSTQACECGRAGCAQAALSERTLLRRALDEGIITVPDIQTLAAVAAAGDRRAVALFRERVRAVGRLVAQLVDVMDPELVVLTEAAVMLLPELRDDLHAEIAAHSRVHAAPARAVLPSSFGPDVLAVAAAATVLHAVHRSPQSVDADRRRTPAADRAAHPREQLVPTGRQTLTTWDRMVDD</sequence>
<dbReference type="Gene3D" id="3.30.420.40">
    <property type="match status" value="2"/>
</dbReference>
<dbReference type="Gene3D" id="1.10.10.10">
    <property type="entry name" value="Winged helix-like DNA-binding domain superfamily/Winged helix DNA-binding domain"/>
    <property type="match status" value="1"/>
</dbReference>
<keyword evidence="4" id="KW-1185">Reference proteome</keyword>
<feature type="compositionally biased region" description="Basic and acidic residues" evidence="2">
    <location>
        <begin position="412"/>
        <end position="429"/>
    </location>
</feature>
<dbReference type="Pfam" id="PF00480">
    <property type="entry name" value="ROK"/>
    <property type="match status" value="1"/>
</dbReference>
<dbReference type="RefSeq" id="WP_243407571.1">
    <property type="nucleotide sequence ID" value="NZ_FZMO01000168.1"/>
</dbReference>
<proteinExistence type="inferred from homology"/>
<dbReference type="InterPro" id="IPR000600">
    <property type="entry name" value="ROK"/>
</dbReference>
<dbReference type="InterPro" id="IPR036390">
    <property type="entry name" value="WH_DNA-bd_sf"/>
</dbReference>
<feature type="region of interest" description="Disordered" evidence="2">
    <location>
        <begin position="1"/>
        <end position="35"/>
    </location>
</feature>
<dbReference type="PANTHER" id="PTHR18964">
    <property type="entry name" value="ROK (REPRESSOR, ORF, KINASE) FAMILY"/>
    <property type="match status" value="1"/>
</dbReference>
<dbReference type="InterPro" id="IPR036388">
    <property type="entry name" value="WH-like_DNA-bd_sf"/>
</dbReference>
<evidence type="ECO:0000256" key="2">
    <source>
        <dbReference type="SAM" id="MobiDB-lite"/>
    </source>
</evidence>
<feature type="region of interest" description="Disordered" evidence="2">
    <location>
        <begin position="406"/>
        <end position="448"/>
    </location>
</feature>
<dbReference type="AlphaFoldDB" id="A0A2I2KRZ9"/>
<dbReference type="PANTHER" id="PTHR18964:SF149">
    <property type="entry name" value="BIFUNCTIONAL UDP-N-ACETYLGLUCOSAMINE 2-EPIMERASE_N-ACETYLMANNOSAMINE KINASE"/>
    <property type="match status" value="1"/>
</dbReference>